<organism evidence="4 5">
    <name type="scientific">Candidatus Aphodosoma intestinipullorum</name>
    <dbReference type="NCBI Taxonomy" id="2840674"/>
    <lineage>
        <taxon>Bacteria</taxon>
        <taxon>Pseudomonadati</taxon>
        <taxon>Bacteroidota</taxon>
        <taxon>Bacteroidia</taxon>
        <taxon>Bacteroidales</taxon>
        <taxon>Candidatus Aphodosoma</taxon>
    </lineage>
</organism>
<feature type="modified residue" description="4-aspartylphosphate" evidence="2">
    <location>
        <position position="52"/>
    </location>
</feature>
<dbReference type="EMBL" id="JADIMV010000076">
    <property type="protein sequence ID" value="MBO8439915.1"/>
    <property type="molecule type" value="Genomic_DNA"/>
</dbReference>
<dbReference type="PANTHER" id="PTHR44591">
    <property type="entry name" value="STRESS RESPONSE REGULATOR PROTEIN 1"/>
    <property type="match status" value="1"/>
</dbReference>
<dbReference type="InterPro" id="IPR050595">
    <property type="entry name" value="Bact_response_regulator"/>
</dbReference>
<comment type="caution">
    <text evidence="4">The sequence shown here is derived from an EMBL/GenBank/DDBJ whole genome shotgun (WGS) entry which is preliminary data.</text>
</comment>
<accession>A0A940DJQ8</accession>
<dbReference type="PROSITE" id="PS50110">
    <property type="entry name" value="RESPONSE_REGULATORY"/>
    <property type="match status" value="1"/>
</dbReference>
<dbReference type="InterPro" id="IPR011006">
    <property type="entry name" value="CheY-like_superfamily"/>
</dbReference>
<evidence type="ECO:0000259" key="3">
    <source>
        <dbReference type="PROSITE" id="PS50110"/>
    </source>
</evidence>
<dbReference type="SUPFAM" id="SSF52172">
    <property type="entry name" value="CheY-like"/>
    <property type="match status" value="1"/>
</dbReference>
<evidence type="ECO:0000256" key="2">
    <source>
        <dbReference type="PROSITE-ProRule" id="PRU00169"/>
    </source>
</evidence>
<dbReference type="InterPro" id="IPR017850">
    <property type="entry name" value="Alkaline_phosphatase_core_sf"/>
</dbReference>
<protein>
    <submittedName>
        <fullName evidence="4">PglZ domain-containing protein</fullName>
    </submittedName>
</protein>
<name>A0A940DJQ8_9BACT</name>
<keyword evidence="1 2" id="KW-0597">Phosphoprotein</keyword>
<feature type="domain" description="Response regulatory" evidence="3">
    <location>
        <begin position="3"/>
        <end position="117"/>
    </location>
</feature>
<dbReference type="Pfam" id="PF08665">
    <property type="entry name" value="PglZ"/>
    <property type="match status" value="1"/>
</dbReference>
<dbReference type="CDD" id="cd00156">
    <property type="entry name" value="REC"/>
    <property type="match status" value="1"/>
</dbReference>
<dbReference type="Pfam" id="PF00072">
    <property type="entry name" value="Response_reg"/>
    <property type="match status" value="1"/>
</dbReference>
<dbReference type="GO" id="GO:0000160">
    <property type="term" value="P:phosphorelay signal transduction system"/>
    <property type="evidence" value="ECO:0007669"/>
    <property type="project" value="UniProtKB-KW"/>
</dbReference>
<evidence type="ECO:0000313" key="4">
    <source>
        <dbReference type="EMBL" id="MBO8439915.1"/>
    </source>
</evidence>
<sequence>MVTILWADDEIDMLKPYMMFLADKGYKVETATNGHDAIEMFRAGTYDIVFLDENMPGLSGLETLTEINRMNPSVPVVMITKSEEENIMDMAIGNKMADYLIKPVNPNQILMTLKKHVHKREILSEQTTSGYRNEFGQIGMQISDRLTPDEWYELYKRLVYWDIKLEETDNEMHELLHAQMSEANNMFARFIRNNYLTWLQPDAEHPMMSHEVFKKRIFPMLDRGEKVFLVVIDNFRYDQWKVIQPMLGEFFQFDSEELYFSILPTATQYARNAIFSGLLPLQIKRMFPDLWVDEDEEEGKNMKEAELLGKLMERYRRRETYSYHKVNNTQMGEKLLEQLHSLTNNSLNVCVLNFVDMLSHARTESQMIRELANTEAAFRSLAHSWFRHSSTYALFKGLAERGFKVVVTTDHGTVHVNNPIKVVGDRNTNVNLRYKVGKALAYDRKEVFEIADPAKAGLPSLNVSSKYIFAMNNDFFAYPNNYNYYVSYYRDTFQHGGISMEEMLIPFVTMSPKA</sequence>
<dbReference type="InterPro" id="IPR001789">
    <property type="entry name" value="Sig_transdc_resp-reg_receiver"/>
</dbReference>
<dbReference type="Gene3D" id="3.40.50.2300">
    <property type="match status" value="1"/>
</dbReference>
<evidence type="ECO:0000313" key="5">
    <source>
        <dbReference type="Proteomes" id="UP000712007"/>
    </source>
</evidence>
<proteinExistence type="predicted"/>
<dbReference type="PANTHER" id="PTHR44591:SF3">
    <property type="entry name" value="RESPONSE REGULATORY DOMAIN-CONTAINING PROTEIN"/>
    <property type="match status" value="1"/>
</dbReference>
<reference evidence="4" key="2">
    <citation type="journal article" date="2021" name="PeerJ">
        <title>Extensive microbial diversity within the chicken gut microbiome revealed by metagenomics and culture.</title>
        <authorList>
            <person name="Gilroy R."/>
            <person name="Ravi A."/>
            <person name="Getino M."/>
            <person name="Pursley I."/>
            <person name="Horton D.L."/>
            <person name="Alikhan N.F."/>
            <person name="Baker D."/>
            <person name="Gharbi K."/>
            <person name="Hall N."/>
            <person name="Watson M."/>
            <person name="Adriaenssens E.M."/>
            <person name="Foster-Nyarko E."/>
            <person name="Jarju S."/>
            <person name="Secka A."/>
            <person name="Antonio M."/>
            <person name="Oren A."/>
            <person name="Chaudhuri R.R."/>
            <person name="La Ragione R."/>
            <person name="Hildebrand F."/>
            <person name="Pallen M.J."/>
        </authorList>
    </citation>
    <scope>NUCLEOTIDE SEQUENCE</scope>
    <source>
        <strain evidence="4">3924</strain>
    </source>
</reference>
<reference evidence="4" key="1">
    <citation type="submission" date="2020-10" db="EMBL/GenBank/DDBJ databases">
        <authorList>
            <person name="Gilroy R."/>
        </authorList>
    </citation>
    <scope>NUCLEOTIDE SEQUENCE</scope>
    <source>
        <strain evidence="4">3924</strain>
    </source>
</reference>
<gene>
    <name evidence="4" type="ORF">IAC51_04615</name>
</gene>
<evidence type="ECO:0000256" key="1">
    <source>
        <dbReference type="ARBA" id="ARBA00022553"/>
    </source>
</evidence>
<dbReference type="SMART" id="SM00448">
    <property type="entry name" value="REC"/>
    <property type="match status" value="1"/>
</dbReference>
<dbReference type="Proteomes" id="UP000712007">
    <property type="component" value="Unassembled WGS sequence"/>
</dbReference>
<dbReference type="Gene3D" id="3.40.720.10">
    <property type="entry name" value="Alkaline Phosphatase, subunit A"/>
    <property type="match status" value="1"/>
</dbReference>
<dbReference type="AlphaFoldDB" id="A0A940DJQ8"/>
<dbReference type="SUPFAM" id="SSF53649">
    <property type="entry name" value="Alkaline phosphatase-like"/>
    <property type="match status" value="1"/>
</dbReference>